<evidence type="ECO:0000256" key="1">
    <source>
        <dbReference type="ARBA" id="ARBA00004651"/>
    </source>
</evidence>
<evidence type="ECO:0000313" key="9">
    <source>
        <dbReference type="Proteomes" id="UP000249522"/>
    </source>
</evidence>
<evidence type="ECO:0000256" key="3">
    <source>
        <dbReference type="ARBA" id="ARBA00022692"/>
    </source>
</evidence>
<dbReference type="GO" id="GO:0005886">
    <property type="term" value="C:plasma membrane"/>
    <property type="evidence" value="ECO:0007669"/>
    <property type="project" value="UniProtKB-SubCell"/>
</dbReference>
<dbReference type="AlphaFoldDB" id="A0A2W1L9Y8"/>
<name>A0A2W1L9Y8_9BACL</name>
<dbReference type="OrthoDB" id="9793966at2"/>
<feature type="domain" description="Type II secretion system protein GspF" evidence="7">
    <location>
        <begin position="153"/>
        <end position="281"/>
    </location>
</feature>
<keyword evidence="5 6" id="KW-0472">Membrane</keyword>
<dbReference type="Pfam" id="PF00482">
    <property type="entry name" value="T2SSF"/>
    <property type="match status" value="1"/>
</dbReference>
<gene>
    <name evidence="8" type="ORF">DNH61_15005</name>
</gene>
<comment type="caution">
    <text evidence="8">The sequence shown here is derived from an EMBL/GenBank/DDBJ whole genome shotgun (WGS) entry which is preliminary data.</text>
</comment>
<evidence type="ECO:0000256" key="5">
    <source>
        <dbReference type="ARBA" id="ARBA00023136"/>
    </source>
</evidence>
<feature type="transmembrane region" description="Helical" evidence="6">
    <location>
        <begin position="115"/>
        <end position="135"/>
    </location>
</feature>
<protein>
    <submittedName>
        <fullName evidence="8">Type II secretion protein F</fullName>
    </submittedName>
</protein>
<evidence type="ECO:0000256" key="6">
    <source>
        <dbReference type="SAM" id="Phobius"/>
    </source>
</evidence>
<dbReference type="RefSeq" id="WP_111147498.1">
    <property type="nucleotide sequence ID" value="NZ_QKRB01000046.1"/>
</dbReference>
<keyword evidence="3 6" id="KW-0812">Transmembrane</keyword>
<evidence type="ECO:0000256" key="4">
    <source>
        <dbReference type="ARBA" id="ARBA00022989"/>
    </source>
</evidence>
<dbReference type="Proteomes" id="UP000249522">
    <property type="component" value="Unassembled WGS sequence"/>
</dbReference>
<keyword evidence="4 6" id="KW-1133">Transmembrane helix</keyword>
<keyword evidence="9" id="KW-1185">Reference proteome</keyword>
<dbReference type="PANTHER" id="PTHR35007">
    <property type="entry name" value="INTEGRAL MEMBRANE PROTEIN-RELATED"/>
    <property type="match status" value="1"/>
</dbReference>
<dbReference type="InterPro" id="IPR018076">
    <property type="entry name" value="T2SS_GspF_dom"/>
</dbReference>
<organism evidence="8 9">
    <name type="scientific">Paenibacillus sambharensis</name>
    <dbReference type="NCBI Taxonomy" id="1803190"/>
    <lineage>
        <taxon>Bacteria</taxon>
        <taxon>Bacillati</taxon>
        <taxon>Bacillota</taxon>
        <taxon>Bacilli</taxon>
        <taxon>Bacillales</taxon>
        <taxon>Paenibacillaceae</taxon>
        <taxon>Paenibacillus</taxon>
    </lineage>
</organism>
<reference evidence="8 9" key="1">
    <citation type="submission" date="2018-06" db="EMBL/GenBank/DDBJ databases">
        <title>Paenibacillus imtechensis sp. nov.</title>
        <authorList>
            <person name="Pinnaka A.K."/>
            <person name="Singh H."/>
            <person name="Kaur M."/>
        </authorList>
    </citation>
    <scope>NUCLEOTIDE SEQUENCE [LARGE SCALE GENOMIC DNA]</scope>
    <source>
        <strain evidence="8 9">SMB1</strain>
    </source>
</reference>
<feature type="transmembrane region" description="Helical" evidence="6">
    <location>
        <begin position="264"/>
        <end position="285"/>
    </location>
</feature>
<comment type="subcellular location">
    <subcellularLocation>
        <location evidence="1">Cell membrane</location>
        <topology evidence="1">Multi-pass membrane protein</topology>
    </subcellularLocation>
</comment>
<keyword evidence="2" id="KW-1003">Cell membrane</keyword>
<evidence type="ECO:0000313" key="8">
    <source>
        <dbReference type="EMBL" id="PZD94950.1"/>
    </source>
</evidence>
<proteinExistence type="predicted"/>
<dbReference type="EMBL" id="QKRB01000046">
    <property type="protein sequence ID" value="PZD94950.1"/>
    <property type="molecule type" value="Genomic_DNA"/>
</dbReference>
<sequence length="288" mass="31934">MQALIVGVLAGLWGWMFWNSERVTRKRENGLQAAAKSSQLERLIGRPFMLALEKWRLFEILQSFLAVLHVRLLLIEGEAVTPRRSRMFIAETVGLGYASLTGLALLGLLADEPAMLAMGVLMLGLVPAARIRGLFNKVEERRREMIRTLPDLLSKLMLLVGAGETVQTALFRCAEAGKEDHPLYKELRRAMNAYRNGEPFGQSLEAFGKRCGVQEVSVFTAVLLLNSRKGGDSFVVSLRELSLTLWEKRKALAKVKGEEASSKLAFPLTAIFFVLMVLVGAPAVLMMS</sequence>
<evidence type="ECO:0000259" key="7">
    <source>
        <dbReference type="Pfam" id="PF00482"/>
    </source>
</evidence>
<feature type="transmembrane region" description="Helical" evidence="6">
    <location>
        <begin position="87"/>
        <end position="109"/>
    </location>
</feature>
<accession>A0A2W1L9Y8</accession>
<dbReference type="PANTHER" id="PTHR35007:SF4">
    <property type="entry name" value="CONSERVED TRANSMEMBRANE PROTEIN-RELATED"/>
    <property type="match status" value="1"/>
</dbReference>
<evidence type="ECO:0000256" key="2">
    <source>
        <dbReference type="ARBA" id="ARBA00022475"/>
    </source>
</evidence>
<feature type="transmembrane region" description="Helical" evidence="6">
    <location>
        <begin position="55"/>
        <end position="75"/>
    </location>
</feature>